<accession>A0AAX4FJ72</accession>
<dbReference type="EMBL" id="CP137539">
    <property type="protein sequence ID" value="WOP56713.1"/>
    <property type="molecule type" value="Genomic_DNA"/>
</dbReference>
<dbReference type="RefSeq" id="WP_223866239.1">
    <property type="nucleotide sequence ID" value="NZ_CAVLHV010000013.1"/>
</dbReference>
<dbReference type="AlphaFoldDB" id="A0AAX4FJ72"/>
<dbReference type="GeneID" id="61776831"/>
<dbReference type="InterPro" id="IPR045656">
    <property type="entry name" value="DUF6393"/>
</dbReference>
<reference evidence="2" key="1">
    <citation type="submission" date="2023-10" db="EMBL/GenBank/DDBJ databases">
        <title>Comparative Genomic Analysis of Tomato Bacterial Spot Xanthomonads Reveals A New Lineage of Xanthomonas euvesicatoria.</title>
        <authorList>
            <person name="Huang C.-J."/>
            <person name="Wu T.-L."/>
            <person name="Wu Y.-L."/>
            <person name="Wang R.-S."/>
            <person name="Lin Y.-C."/>
        </authorList>
    </citation>
    <scope>NUCLEOTIDE SEQUENCE</scope>
    <source>
        <strain evidence="2">T0319-01</strain>
    </source>
</reference>
<evidence type="ECO:0000313" key="3">
    <source>
        <dbReference type="Proteomes" id="UP001304429"/>
    </source>
</evidence>
<evidence type="ECO:0000256" key="1">
    <source>
        <dbReference type="SAM" id="SignalP"/>
    </source>
</evidence>
<feature type="chain" id="PRO_5043825260" evidence="1">
    <location>
        <begin position="30"/>
        <end position="145"/>
    </location>
</feature>
<sequence length="145" mass="15516">MPRIMSKCLAATLALVGVAVLPLSSCANADNARTTSTQEDPSMTGASPMFDEIYASQKPVRFEQIDVSNIVTKYIPLGTTKASVLETFGKSPTSKVVEDTESKIVVRDNKGQAMLDPDARSVVMTFSLDADGKVTHVAAVHIKNQ</sequence>
<dbReference type="Pfam" id="PF19930">
    <property type="entry name" value="DUF6393"/>
    <property type="match status" value="1"/>
</dbReference>
<name>A0AAX4FJ72_XANEU</name>
<proteinExistence type="predicted"/>
<gene>
    <name evidence="2" type="ORF">R5577_00360</name>
</gene>
<feature type="signal peptide" evidence="1">
    <location>
        <begin position="1"/>
        <end position="29"/>
    </location>
</feature>
<dbReference type="Proteomes" id="UP001304429">
    <property type="component" value="Chromosome"/>
</dbReference>
<organism evidence="2 3">
    <name type="scientific">Xanthomonas euvesicatoria</name>
    <dbReference type="NCBI Taxonomy" id="456327"/>
    <lineage>
        <taxon>Bacteria</taxon>
        <taxon>Pseudomonadati</taxon>
        <taxon>Pseudomonadota</taxon>
        <taxon>Gammaproteobacteria</taxon>
        <taxon>Lysobacterales</taxon>
        <taxon>Lysobacteraceae</taxon>
        <taxon>Xanthomonas</taxon>
    </lineage>
</organism>
<evidence type="ECO:0000313" key="2">
    <source>
        <dbReference type="EMBL" id="WOP56713.1"/>
    </source>
</evidence>
<protein>
    <submittedName>
        <fullName evidence="2">DUF6393 family protein</fullName>
    </submittedName>
</protein>
<keyword evidence="1" id="KW-0732">Signal</keyword>